<protein>
    <submittedName>
        <fullName evidence="1">Monkey king protein</fullName>
    </submittedName>
    <submittedName>
        <fullName evidence="2">Monkey-king</fullName>
    </submittedName>
</protein>
<dbReference type="AlphaFoldDB" id="Q6PX48"/>
<evidence type="ECO:0000313" key="2">
    <source>
        <dbReference type="EMBL" id="AAS89339.1"/>
    </source>
</evidence>
<name>Q6PX48_DROMA</name>
<proteinExistence type="evidence at transcript level"/>
<organism evidence="2">
    <name type="scientific">Drosophila mauritiana</name>
    <name type="common">Fruit fly</name>
    <dbReference type="NCBI Taxonomy" id="7226"/>
    <lineage>
        <taxon>Eukaryota</taxon>
        <taxon>Metazoa</taxon>
        <taxon>Ecdysozoa</taxon>
        <taxon>Arthropoda</taxon>
        <taxon>Hexapoda</taxon>
        <taxon>Insecta</taxon>
        <taxon>Pterygota</taxon>
        <taxon>Neoptera</taxon>
        <taxon>Endopterygota</taxon>
        <taxon>Diptera</taxon>
        <taxon>Brachycera</taxon>
        <taxon>Muscomorpha</taxon>
        <taxon>Ephydroidea</taxon>
        <taxon>Drosophilidae</taxon>
        <taxon>Drosophila</taxon>
        <taxon>Sophophora</taxon>
    </lineage>
</organism>
<dbReference type="EMBL" id="AY572499">
    <property type="protein sequence ID" value="AAS89339.1"/>
    <property type="molecule type" value="Genomic_DNA"/>
</dbReference>
<reference evidence="2" key="1">
    <citation type="journal article" date="2004" name="Nat. Genet.">
        <title>Duplication-degeneration as a mechanism of gene fission and the origin of new genes in Drosophila species.</title>
        <authorList>
            <person name="Wang W."/>
            <person name="Yu H."/>
            <person name="Long M."/>
        </authorList>
    </citation>
    <scope>NUCLEOTIDE SEQUENCE</scope>
</reference>
<evidence type="ECO:0000313" key="1">
    <source>
        <dbReference type="EMBL" id="AAS72423.1"/>
    </source>
</evidence>
<sequence length="139" mass="15279">MPASASESTSPPGDGDGNLVLCMVCAAPFQSMQDCLAHELLKHASKPQKQLRQRLNAITKIFNSAQSQSERHELREALEKCGHLRTVLNFFAIDLEKMKTCFGHVRNCIEKEMKGKMSSPFVMPACPSLVVSISSPDST</sequence>
<dbReference type="EMBL" id="AY562983">
    <property type="protein sequence ID" value="AAS72423.1"/>
    <property type="molecule type" value="mRNA"/>
</dbReference>
<accession>Q6PX48</accession>
<gene>
    <name evidence="1" type="primary">mkg</name>
</gene>